<keyword evidence="7 11" id="KW-1133">Transmembrane helix</keyword>
<sequence length="184" mass="19520">MKTCNTSTPKGFTLVELLITIAIAGILLAIALFDSTQMSAQEKASNFSTELKRNVKFARAKAMTTGDPVIVCAMTNPGSSGNCLNSWQSGTIVIFSDINNNGTFEANADILHRSINNLVANSQLVHSGNAQSLRFDQRGQLTAGQNGSFIFCPTDDNEHNVAVSVMASGTVRDLGKTEQACTSG</sequence>
<evidence type="ECO:0000256" key="4">
    <source>
        <dbReference type="ARBA" id="ARBA00022481"/>
    </source>
</evidence>
<proteinExistence type="inferred from homology"/>
<comment type="subcellular location">
    <subcellularLocation>
        <location evidence="1">Cell inner membrane</location>
        <topology evidence="1">Single-pass membrane protein</topology>
    </subcellularLocation>
</comment>
<evidence type="ECO:0000256" key="2">
    <source>
        <dbReference type="ARBA" id="ARBA00021549"/>
    </source>
</evidence>
<evidence type="ECO:0000313" key="14">
    <source>
        <dbReference type="Proteomes" id="UP000033664"/>
    </source>
</evidence>
<comment type="caution">
    <text evidence="13">The sequence shown here is derived from an EMBL/GenBank/DDBJ whole genome shotgun (WGS) entry which is preliminary data.</text>
</comment>
<dbReference type="eggNOG" id="COG4970">
    <property type="taxonomic scope" value="Bacteria"/>
</dbReference>
<dbReference type="InterPro" id="IPR045584">
    <property type="entry name" value="Pilin-like"/>
</dbReference>
<dbReference type="OrthoDB" id="5705058at2"/>
<feature type="transmembrane region" description="Helical" evidence="11">
    <location>
        <begin position="12"/>
        <end position="33"/>
    </location>
</feature>
<dbReference type="EMBL" id="JXXZ01000004">
    <property type="protein sequence ID" value="KJZ01082.1"/>
    <property type="molecule type" value="Genomic_DNA"/>
</dbReference>
<evidence type="ECO:0000256" key="6">
    <source>
        <dbReference type="ARBA" id="ARBA00022692"/>
    </source>
</evidence>
<name>A0A0F4Q3G2_9GAMM</name>
<dbReference type="PROSITE" id="PS00409">
    <property type="entry name" value="PROKAR_NTER_METHYL"/>
    <property type="match status" value="1"/>
</dbReference>
<dbReference type="GO" id="GO:0015628">
    <property type="term" value="P:protein secretion by the type II secretion system"/>
    <property type="evidence" value="ECO:0007669"/>
    <property type="project" value="InterPro"/>
</dbReference>
<dbReference type="NCBIfam" id="TIGR02532">
    <property type="entry name" value="IV_pilin_GFxxxE"/>
    <property type="match status" value="1"/>
</dbReference>
<dbReference type="InterPro" id="IPR012902">
    <property type="entry name" value="N_methyl_site"/>
</dbReference>
<evidence type="ECO:0000256" key="5">
    <source>
        <dbReference type="ARBA" id="ARBA00022519"/>
    </source>
</evidence>
<comment type="similarity">
    <text evidence="9">Belongs to the GSP H family.</text>
</comment>
<dbReference type="PATRIC" id="fig|151081.8.peg.256"/>
<evidence type="ECO:0000259" key="12">
    <source>
        <dbReference type="Pfam" id="PF12019"/>
    </source>
</evidence>
<dbReference type="SUPFAM" id="SSF54523">
    <property type="entry name" value="Pili subunits"/>
    <property type="match status" value="1"/>
</dbReference>
<organism evidence="13 14">
    <name type="scientific">Pseudoalteromonas ruthenica</name>
    <dbReference type="NCBI Taxonomy" id="151081"/>
    <lineage>
        <taxon>Bacteria</taxon>
        <taxon>Pseudomonadati</taxon>
        <taxon>Pseudomonadota</taxon>
        <taxon>Gammaproteobacteria</taxon>
        <taxon>Alteromonadales</taxon>
        <taxon>Pseudoalteromonadaceae</taxon>
        <taxon>Pseudoalteromonas</taxon>
    </lineage>
</organism>
<dbReference type="Gene3D" id="3.55.40.10">
    <property type="entry name" value="minor pseudopilin epsh domain"/>
    <property type="match status" value="1"/>
</dbReference>
<evidence type="ECO:0000256" key="11">
    <source>
        <dbReference type="SAM" id="Phobius"/>
    </source>
</evidence>
<dbReference type="Proteomes" id="UP000033664">
    <property type="component" value="Unassembled WGS sequence"/>
</dbReference>
<evidence type="ECO:0000256" key="10">
    <source>
        <dbReference type="ARBA" id="ARBA00030775"/>
    </source>
</evidence>
<dbReference type="InterPro" id="IPR022346">
    <property type="entry name" value="T2SS_GspH"/>
</dbReference>
<protein>
    <recommendedName>
        <fullName evidence="2">Type II secretion system protein H</fullName>
    </recommendedName>
    <alternativeName>
        <fullName evidence="10">General secretion pathway protein H</fullName>
    </alternativeName>
</protein>
<keyword evidence="3" id="KW-1003">Cell membrane</keyword>
<keyword evidence="6 11" id="KW-0812">Transmembrane</keyword>
<evidence type="ECO:0000256" key="8">
    <source>
        <dbReference type="ARBA" id="ARBA00023136"/>
    </source>
</evidence>
<accession>A0A0F4Q3G2</accession>
<reference evidence="13 14" key="1">
    <citation type="journal article" date="2015" name="BMC Genomics">
        <title>Genome mining reveals unlocked bioactive potential of marine Gram-negative bacteria.</title>
        <authorList>
            <person name="Machado H."/>
            <person name="Sonnenschein E.C."/>
            <person name="Melchiorsen J."/>
            <person name="Gram L."/>
        </authorList>
    </citation>
    <scope>NUCLEOTIDE SEQUENCE [LARGE SCALE GENOMIC DNA]</scope>
    <source>
        <strain evidence="13 14">S3137</strain>
    </source>
</reference>
<feature type="domain" description="General secretion pathway GspH" evidence="12">
    <location>
        <begin position="50"/>
        <end position="168"/>
    </location>
</feature>
<keyword evidence="4" id="KW-0488">Methylation</keyword>
<keyword evidence="8 11" id="KW-0472">Membrane</keyword>
<dbReference type="GO" id="GO:0005886">
    <property type="term" value="C:plasma membrane"/>
    <property type="evidence" value="ECO:0007669"/>
    <property type="project" value="UniProtKB-SubCell"/>
</dbReference>
<dbReference type="GeneID" id="58227711"/>
<dbReference type="GO" id="GO:0015627">
    <property type="term" value="C:type II protein secretion system complex"/>
    <property type="evidence" value="ECO:0007669"/>
    <property type="project" value="InterPro"/>
</dbReference>
<dbReference type="RefSeq" id="WP_045978200.1">
    <property type="nucleotide sequence ID" value="NZ_JXXY01000001.1"/>
</dbReference>
<evidence type="ECO:0000313" key="13">
    <source>
        <dbReference type="EMBL" id="KJZ01082.1"/>
    </source>
</evidence>
<evidence type="ECO:0000256" key="9">
    <source>
        <dbReference type="ARBA" id="ARBA00025772"/>
    </source>
</evidence>
<evidence type="ECO:0000256" key="3">
    <source>
        <dbReference type="ARBA" id="ARBA00022475"/>
    </source>
</evidence>
<dbReference type="AlphaFoldDB" id="A0A0F4Q3G2"/>
<keyword evidence="14" id="KW-1185">Reference proteome</keyword>
<dbReference type="Pfam" id="PF12019">
    <property type="entry name" value="GspH"/>
    <property type="match status" value="1"/>
</dbReference>
<evidence type="ECO:0000256" key="7">
    <source>
        <dbReference type="ARBA" id="ARBA00022989"/>
    </source>
</evidence>
<keyword evidence="5" id="KW-0997">Cell inner membrane</keyword>
<evidence type="ECO:0000256" key="1">
    <source>
        <dbReference type="ARBA" id="ARBA00004377"/>
    </source>
</evidence>
<gene>
    <name evidence="13" type="ORF">TW72_04320</name>
</gene>
<dbReference type="Pfam" id="PF07963">
    <property type="entry name" value="N_methyl"/>
    <property type="match status" value="1"/>
</dbReference>